<evidence type="ECO:0000256" key="1">
    <source>
        <dbReference type="ARBA" id="ARBA00022614"/>
    </source>
</evidence>
<keyword evidence="4" id="KW-1185">Reference proteome</keyword>
<dbReference type="Proteomes" id="UP000694580">
    <property type="component" value="Chromosome 1"/>
</dbReference>
<reference evidence="3" key="3">
    <citation type="submission" date="2025-09" db="UniProtKB">
        <authorList>
            <consortium name="Ensembl"/>
        </authorList>
    </citation>
    <scope>IDENTIFICATION</scope>
</reference>
<dbReference type="GeneTree" id="ENSGT00940000157454"/>
<name>A0AAY3ZW80_9TELE</name>
<keyword evidence="1" id="KW-0433">Leucine-rich repeat</keyword>
<evidence type="ECO:0000313" key="4">
    <source>
        <dbReference type="Proteomes" id="UP000694580"/>
    </source>
</evidence>
<dbReference type="Gene3D" id="3.80.10.10">
    <property type="entry name" value="Ribonuclease Inhibitor"/>
    <property type="match status" value="1"/>
</dbReference>
<protein>
    <submittedName>
        <fullName evidence="3">Uncharacterized protein</fullName>
    </submittedName>
</protein>
<accession>A0AAY3ZW80</accession>
<dbReference type="InterPro" id="IPR051279">
    <property type="entry name" value="PP1-Reg/Actin-Interact_Protein"/>
</dbReference>
<sequence>MSNCIISDGCRSLLDVILAYEQSCAKHQVEPNQKLLDQLKQVSSVKGRAGCLDLKGERLDYRSCESLEEVLKSVQYDFINLQETELEENGASSLLDMILYYESAAHLNISSNTKMGISGWQALSRLLRQSGCLWRLDACNVPVVEYPVQALSKALLTSRLTVLNLENTCLSGRPLFTLVGSLRKNTMLQDLCLANNQLNSYQDSVQLGDLLQSSRSLRSLDLRSNLIADAG</sequence>
<dbReference type="Ensembl" id="ENSDCDT00010001050.1">
    <property type="protein sequence ID" value="ENSDCDP00010001002.1"/>
    <property type="gene ID" value="ENSDCDG00010000564.1"/>
</dbReference>
<evidence type="ECO:0000313" key="3">
    <source>
        <dbReference type="Ensembl" id="ENSDCDP00010001002.1"/>
    </source>
</evidence>
<proteinExistence type="predicted"/>
<keyword evidence="2" id="KW-0677">Repeat</keyword>
<dbReference type="SUPFAM" id="SSF52047">
    <property type="entry name" value="RNI-like"/>
    <property type="match status" value="1"/>
</dbReference>
<evidence type="ECO:0000256" key="2">
    <source>
        <dbReference type="ARBA" id="ARBA00022737"/>
    </source>
</evidence>
<dbReference type="PANTHER" id="PTHR24112">
    <property type="entry name" value="LEUCINE-RICH REPEAT, ISOFORM F-RELATED"/>
    <property type="match status" value="1"/>
</dbReference>
<dbReference type="InterPro" id="IPR032675">
    <property type="entry name" value="LRR_dom_sf"/>
</dbReference>
<organism evidence="3 4">
    <name type="scientific">Denticeps clupeoides</name>
    <name type="common">denticle herring</name>
    <dbReference type="NCBI Taxonomy" id="299321"/>
    <lineage>
        <taxon>Eukaryota</taxon>
        <taxon>Metazoa</taxon>
        <taxon>Chordata</taxon>
        <taxon>Craniata</taxon>
        <taxon>Vertebrata</taxon>
        <taxon>Euteleostomi</taxon>
        <taxon>Actinopterygii</taxon>
        <taxon>Neopterygii</taxon>
        <taxon>Teleostei</taxon>
        <taxon>Clupei</taxon>
        <taxon>Clupeiformes</taxon>
        <taxon>Denticipitoidei</taxon>
        <taxon>Denticipitidae</taxon>
        <taxon>Denticeps</taxon>
    </lineage>
</organism>
<reference evidence="3 4" key="1">
    <citation type="submission" date="2020-06" db="EMBL/GenBank/DDBJ databases">
        <authorList>
            <consortium name="Wellcome Sanger Institute Data Sharing"/>
        </authorList>
    </citation>
    <scope>NUCLEOTIDE SEQUENCE [LARGE SCALE GENOMIC DNA]</scope>
</reference>
<dbReference type="AlphaFoldDB" id="A0AAY3ZW80"/>
<dbReference type="PANTHER" id="PTHR24112:SF9">
    <property type="entry name" value="PROTEIN PHOSPHATASE 1 REGULATORY SUBUNIT 37"/>
    <property type="match status" value="1"/>
</dbReference>
<reference evidence="3" key="2">
    <citation type="submission" date="2025-08" db="UniProtKB">
        <authorList>
            <consortium name="Ensembl"/>
        </authorList>
    </citation>
    <scope>IDENTIFICATION</scope>
</reference>